<evidence type="ECO:0000313" key="2">
    <source>
        <dbReference type="EMBL" id="KLT42374.1"/>
    </source>
</evidence>
<dbReference type="AlphaFoldDB" id="A0A0J1B405"/>
<gene>
    <name evidence="2" type="ORF">CC85DRAFT_285607</name>
</gene>
<dbReference type="Proteomes" id="UP000053611">
    <property type="component" value="Unassembled WGS sequence"/>
</dbReference>
<evidence type="ECO:0000313" key="3">
    <source>
        <dbReference type="Proteomes" id="UP000053611"/>
    </source>
</evidence>
<dbReference type="OrthoDB" id="10661968at2759"/>
<sequence length="518" mass="57762">MARSKPTTRRGKRKSTTGHTDPPASTPGSSRVTAEHSRPADMSPQSAADSPLPTRPSKAARLSKAATISRTSPALSSATAAPLQSAISGGQETSAVLEYLKARGFNSTLAALTAELADVEKRERSAAPLSVTALLWGNQDIVAEIVSFLGMSDLRSCLSISKAFYSAATPLLYRRLRVQHLNCHCRPPPDRDMELVARYTTAVELFPHQHVQHYLKPLKIPRLQTLVINYNPDPRAEMTGLGSSLHMCRFCPDSHPTAPRLVVRPIAGLFKGRKPATTIIVPTATFPDTTCTIAPETVIHIARMTCQTKYTRSFWMTPRSPVANPTRSITFVLLPMMWDHGPVGHRRPPWGEAQSVGNLGSSLIDSLVQYALQFGDHRINIVGLEDANPFAKKEHWDVRAQRREIFEQALKTKLDCLLNNGFRFTKWSNSEREWRRESLRLTTFADYLRSGEWGEEMDWQLVGRWLNTCELREKGLLGTLKRKSQPRKSVPRKRKAASRDNGATIDTSDVDDEDYTDS</sequence>
<organism evidence="2 3">
    <name type="scientific">Cutaneotrichosporon oleaginosum</name>
    <dbReference type="NCBI Taxonomy" id="879819"/>
    <lineage>
        <taxon>Eukaryota</taxon>
        <taxon>Fungi</taxon>
        <taxon>Dikarya</taxon>
        <taxon>Basidiomycota</taxon>
        <taxon>Agaricomycotina</taxon>
        <taxon>Tremellomycetes</taxon>
        <taxon>Trichosporonales</taxon>
        <taxon>Trichosporonaceae</taxon>
        <taxon>Cutaneotrichosporon</taxon>
    </lineage>
</organism>
<feature type="compositionally biased region" description="Acidic residues" evidence="1">
    <location>
        <begin position="508"/>
        <end position="518"/>
    </location>
</feature>
<proteinExistence type="predicted"/>
<dbReference type="EMBL" id="KQ087206">
    <property type="protein sequence ID" value="KLT42374.1"/>
    <property type="molecule type" value="Genomic_DNA"/>
</dbReference>
<feature type="compositionally biased region" description="Basic residues" evidence="1">
    <location>
        <begin position="480"/>
        <end position="496"/>
    </location>
</feature>
<keyword evidence="3" id="KW-1185">Reference proteome</keyword>
<accession>A0A0J1B405</accession>
<dbReference type="GeneID" id="28983782"/>
<dbReference type="InterPro" id="IPR036047">
    <property type="entry name" value="F-box-like_dom_sf"/>
</dbReference>
<protein>
    <recommendedName>
        <fullName evidence="4">F-box domain-containing protein</fullName>
    </recommendedName>
</protein>
<feature type="region of interest" description="Disordered" evidence="1">
    <location>
        <begin position="1"/>
        <end position="75"/>
    </location>
</feature>
<name>A0A0J1B405_9TREE</name>
<feature type="compositionally biased region" description="Basic residues" evidence="1">
    <location>
        <begin position="1"/>
        <end position="16"/>
    </location>
</feature>
<evidence type="ECO:0008006" key="4">
    <source>
        <dbReference type="Google" id="ProtNLM"/>
    </source>
</evidence>
<dbReference type="SUPFAM" id="SSF81383">
    <property type="entry name" value="F-box domain"/>
    <property type="match status" value="1"/>
</dbReference>
<evidence type="ECO:0000256" key="1">
    <source>
        <dbReference type="SAM" id="MobiDB-lite"/>
    </source>
</evidence>
<dbReference type="RefSeq" id="XP_018278865.1">
    <property type="nucleotide sequence ID" value="XM_018423179.1"/>
</dbReference>
<feature type="region of interest" description="Disordered" evidence="1">
    <location>
        <begin position="480"/>
        <end position="518"/>
    </location>
</feature>
<reference evidence="2 3" key="1">
    <citation type="submission" date="2015-03" db="EMBL/GenBank/DDBJ databases">
        <title>Genomics and transcriptomics of the oil-accumulating basidiomycete yeast T. oleaginosus allow insights into substrate utilization and the diverse evolutionary trajectories of mating systems in fungi.</title>
        <authorList>
            <consortium name="DOE Joint Genome Institute"/>
            <person name="Kourist R."/>
            <person name="Kracht O."/>
            <person name="Bracharz F."/>
            <person name="Lipzen A."/>
            <person name="Nolan M."/>
            <person name="Ohm R."/>
            <person name="Grigoriev I."/>
            <person name="Sun S."/>
            <person name="Heitman J."/>
            <person name="Bruck T."/>
            <person name="Nowrousian M."/>
        </authorList>
    </citation>
    <scope>NUCLEOTIDE SEQUENCE [LARGE SCALE GENOMIC DNA]</scope>
    <source>
        <strain evidence="2 3">IBC0246</strain>
    </source>
</reference>